<keyword evidence="4" id="KW-1185">Reference proteome</keyword>
<dbReference type="Proteomes" id="UP000051802">
    <property type="component" value="Unassembled WGS sequence"/>
</dbReference>
<feature type="domain" description="Barstar (barnase inhibitor)" evidence="2">
    <location>
        <begin position="39"/>
        <end position="133"/>
    </location>
</feature>
<dbReference type="AlphaFoldDB" id="A0A0R0B083"/>
<dbReference type="Pfam" id="PF01337">
    <property type="entry name" value="Barstar"/>
    <property type="match status" value="1"/>
</dbReference>
<dbReference type="InterPro" id="IPR035905">
    <property type="entry name" value="Barstar-like_sf"/>
</dbReference>
<evidence type="ECO:0000313" key="4">
    <source>
        <dbReference type="Proteomes" id="UP000051802"/>
    </source>
</evidence>
<accession>A0A0R0B083</accession>
<evidence type="ECO:0000259" key="2">
    <source>
        <dbReference type="Pfam" id="PF01337"/>
    </source>
</evidence>
<dbReference type="STRING" id="676599.ARC20_05655"/>
<evidence type="ECO:0000256" key="1">
    <source>
        <dbReference type="ARBA" id="ARBA00006845"/>
    </source>
</evidence>
<dbReference type="SUPFAM" id="SSF52038">
    <property type="entry name" value="Barstar-related"/>
    <property type="match status" value="1"/>
</dbReference>
<organism evidence="3 4">
    <name type="scientific">Stenotrophomonas panacihumi</name>
    <dbReference type="NCBI Taxonomy" id="676599"/>
    <lineage>
        <taxon>Bacteria</taxon>
        <taxon>Pseudomonadati</taxon>
        <taxon>Pseudomonadota</taxon>
        <taxon>Gammaproteobacteria</taxon>
        <taxon>Lysobacterales</taxon>
        <taxon>Lysobacteraceae</taxon>
        <taxon>Stenotrophomonas</taxon>
    </lineage>
</organism>
<proteinExistence type="inferred from homology"/>
<gene>
    <name evidence="3" type="ORF">ARC20_05655</name>
</gene>
<protein>
    <submittedName>
        <fullName evidence="3">Barnase inhibitor</fullName>
    </submittedName>
</protein>
<dbReference type="InterPro" id="IPR000468">
    <property type="entry name" value="Barstar"/>
</dbReference>
<dbReference type="RefSeq" id="WP_057645032.1">
    <property type="nucleotide sequence ID" value="NZ_LLXU01000056.1"/>
</dbReference>
<comment type="caution">
    <text evidence="3">The sequence shown here is derived from an EMBL/GenBank/DDBJ whole genome shotgun (WGS) entry which is preliminary data.</text>
</comment>
<name>A0A0R0B083_9GAMM</name>
<evidence type="ECO:0000313" key="3">
    <source>
        <dbReference type="EMBL" id="KRG46339.1"/>
    </source>
</evidence>
<dbReference type="OrthoDB" id="7575400at2"/>
<dbReference type="CDD" id="cd05141">
    <property type="entry name" value="Barstar_evA4336-like"/>
    <property type="match status" value="1"/>
</dbReference>
<comment type="similarity">
    <text evidence="1">Belongs to the barstar family.</text>
</comment>
<sequence>MMGAHFDLDLGDPGQSGVYRIAPEALDTMAALARDAGLRVLRVDLAGCASKRTLLARLGTQLDFPHGSGMNWDALSDNLRDLSWLPAQGYAVLLEAVDALRAGAGEDFHFLLDILDEAAVAWANEGVPFVAFVSLQEEEDAG</sequence>
<dbReference type="Gene3D" id="3.30.370.10">
    <property type="entry name" value="Barstar-like"/>
    <property type="match status" value="1"/>
</dbReference>
<dbReference type="EMBL" id="LLXU01000056">
    <property type="protein sequence ID" value="KRG46339.1"/>
    <property type="molecule type" value="Genomic_DNA"/>
</dbReference>
<reference evidence="3 4" key="1">
    <citation type="submission" date="2015-10" db="EMBL/GenBank/DDBJ databases">
        <title>Genome sequencing and analysis of members of genus Stenotrophomonas.</title>
        <authorList>
            <person name="Patil P.P."/>
            <person name="Midha S."/>
            <person name="Patil P.B."/>
        </authorList>
    </citation>
    <scope>NUCLEOTIDE SEQUENCE [LARGE SCALE GENOMIC DNA]</scope>
    <source>
        <strain evidence="3 4">JCM 16536</strain>
    </source>
</reference>